<dbReference type="SUPFAM" id="SSF54211">
    <property type="entry name" value="Ribosomal protein S5 domain 2-like"/>
    <property type="match status" value="1"/>
</dbReference>
<sequence length="394" mass="42617">MAEAIPSVDELIRSATELFRRTFKDEPMVVAQAPGRVNLIGEHTDYNDGFVLPMALPLITVIVGKPACGLEATIISIASEAKGGTTPHKFSISKEDLKPGEPRWANYVKGVVANYKGGPLSAFKAAIVNSVPIGGGLSSSASLEVATYLFLDAISTEKIKVSKIEKALACQKAEHDYAGMPCGIMDQFISLLAEERNALLIDCRDMTSSLVSFDDPDIIILITNSNVKHALTGSEYPTRRKQCEEAAKLLGKGSLRECSMEDVNRLPSLGAQEDVVRRAKHVVSEIVRTEQAAKLFAEKSFVEVGKLMQQSHISLRDDFNVSCSELDELVEFALEVDGVLGSRMTGAGFGGCTVTMLKSNAVNAVIANIKKNYKQTPTFFICKPSQGASILKRI</sequence>
<dbReference type="PIRSF" id="PIRSF000530">
    <property type="entry name" value="Galactokinase"/>
    <property type="match status" value="1"/>
</dbReference>
<dbReference type="PANTHER" id="PTHR10457:SF7">
    <property type="entry name" value="GALACTOKINASE-RELATED"/>
    <property type="match status" value="1"/>
</dbReference>
<accession>A0ABD2MK57</accession>
<dbReference type="PRINTS" id="PR00473">
    <property type="entry name" value="GALCTOKINASE"/>
</dbReference>
<dbReference type="GO" id="GO:0046872">
    <property type="term" value="F:metal ion binding"/>
    <property type="evidence" value="ECO:0007669"/>
    <property type="project" value="UniProtKB-KW"/>
</dbReference>
<keyword evidence="13" id="KW-1185">Reference proteome</keyword>
<dbReference type="InterPro" id="IPR019741">
    <property type="entry name" value="Galactokinase_CS"/>
</dbReference>
<evidence type="ECO:0000256" key="8">
    <source>
        <dbReference type="ARBA" id="ARBA00023277"/>
    </source>
</evidence>
<reference evidence="12 13" key="1">
    <citation type="journal article" date="2021" name="BMC Biol.">
        <title>Horizontally acquired antibacterial genes associated with adaptive radiation of ladybird beetles.</title>
        <authorList>
            <person name="Li H.S."/>
            <person name="Tang X.F."/>
            <person name="Huang Y.H."/>
            <person name="Xu Z.Y."/>
            <person name="Chen M.L."/>
            <person name="Du X.Y."/>
            <person name="Qiu B.Y."/>
            <person name="Chen P.T."/>
            <person name="Zhang W."/>
            <person name="Slipinski A."/>
            <person name="Escalona H.E."/>
            <person name="Waterhouse R.M."/>
            <person name="Zwick A."/>
            <person name="Pang H."/>
        </authorList>
    </citation>
    <scope>NUCLEOTIDE SEQUENCE [LARGE SCALE GENOMIC DNA]</scope>
    <source>
        <strain evidence="12">SYSU2018</strain>
    </source>
</reference>
<evidence type="ECO:0000259" key="10">
    <source>
        <dbReference type="Pfam" id="PF08544"/>
    </source>
</evidence>
<dbReference type="AlphaFoldDB" id="A0ABD2MK57"/>
<dbReference type="GO" id="GO:0005524">
    <property type="term" value="F:ATP binding"/>
    <property type="evidence" value="ECO:0007669"/>
    <property type="project" value="UniProtKB-KW"/>
</dbReference>
<evidence type="ECO:0000259" key="11">
    <source>
        <dbReference type="Pfam" id="PF10509"/>
    </source>
</evidence>
<feature type="domain" description="GHMP kinase C-terminal" evidence="10">
    <location>
        <begin position="293"/>
        <end position="374"/>
    </location>
</feature>
<keyword evidence="7" id="KW-0460">Magnesium</keyword>
<dbReference type="InterPro" id="IPR036554">
    <property type="entry name" value="GHMP_kinase_C_sf"/>
</dbReference>
<dbReference type="InterPro" id="IPR020568">
    <property type="entry name" value="Ribosomal_Su5_D2-typ_SF"/>
</dbReference>
<evidence type="ECO:0008006" key="14">
    <source>
        <dbReference type="Google" id="ProtNLM"/>
    </source>
</evidence>
<evidence type="ECO:0000256" key="3">
    <source>
        <dbReference type="ARBA" id="ARBA00022723"/>
    </source>
</evidence>
<dbReference type="InterPro" id="IPR000705">
    <property type="entry name" value="Galactokinase"/>
</dbReference>
<evidence type="ECO:0000256" key="6">
    <source>
        <dbReference type="ARBA" id="ARBA00022840"/>
    </source>
</evidence>
<dbReference type="EMBL" id="JABFTP020000001">
    <property type="protein sequence ID" value="KAL3266738.1"/>
    <property type="molecule type" value="Genomic_DNA"/>
</dbReference>
<keyword evidence="4" id="KW-0547">Nucleotide-binding</keyword>
<dbReference type="FunFam" id="3.30.70.890:FF:000001">
    <property type="entry name" value="Galactokinase"/>
    <property type="match status" value="1"/>
</dbReference>
<dbReference type="GO" id="GO:0005996">
    <property type="term" value="P:monosaccharide metabolic process"/>
    <property type="evidence" value="ECO:0007669"/>
    <property type="project" value="UniProtKB-ARBA"/>
</dbReference>
<dbReference type="InterPro" id="IPR006204">
    <property type="entry name" value="GHMP_kinase_N_dom"/>
</dbReference>
<dbReference type="InterPro" id="IPR006203">
    <property type="entry name" value="GHMP_knse_ATP-bd_CS"/>
</dbReference>
<dbReference type="PROSITE" id="PS00627">
    <property type="entry name" value="GHMP_KINASES_ATP"/>
    <property type="match status" value="1"/>
</dbReference>
<dbReference type="InterPro" id="IPR014721">
    <property type="entry name" value="Ribsml_uS5_D2-typ_fold_subgr"/>
</dbReference>
<evidence type="ECO:0000256" key="7">
    <source>
        <dbReference type="ARBA" id="ARBA00022842"/>
    </source>
</evidence>
<keyword evidence="8" id="KW-0119">Carbohydrate metabolism</keyword>
<comment type="caution">
    <text evidence="12">The sequence shown here is derived from an EMBL/GenBank/DDBJ whole genome shotgun (WGS) entry which is preliminary data.</text>
</comment>
<keyword evidence="3" id="KW-0479">Metal-binding</keyword>
<dbReference type="Pfam" id="PF00288">
    <property type="entry name" value="GHMP_kinases_N"/>
    <property type="match status" value="1"/>
</dbReference>
<feature type="domain" description="Galactokinase N-terminal" evidence="11">
    <location>
        <begin position="17"/>
        <end position="66"/>
    </location>
</feature>
<dbReference type="PROSITE" id="PS00106">
    <property type="entry name" value="GALACTOKINASE"/>
    <property type="match status" value="1"/>
</dbReference>
<comment type="similarity">
    <text evidence="1">Belongs to the GHMP kinase family. GalK subfamily.</text>
</comment>
<dbReference type="PRINTS" id="PR00959">
    <property type="entry name" value="MEVGALKINASE"/>
</dbReference>
<dbReference type="InterPro" id="IPR006206">
    <property type="entry name" value="Mevalonate/galactokinase"/>
</dbReference>
<evidence type="ECO:0000313" key="13">
    <source>
        <dbReference type="Proteomes" id="UP001516400"/>
    </source>
</evidence>
<evidence type="ECO:0000256" key="4">
    <source>
        <dbReference type="ARBA" id="ARBA00022741"/>
    </source>
</evidence>
<dbReference type="InterPro" id="IPR019539">
    <property type="entry name" value="GalKase_N"/>
</dbReference>
<dbReference type="Gene3D" id="3.30.230.10">
    <property type="match status" value="1"/>
</dbReference>
<evidence type="ECO:0000256" key="1">
    <source>
        <dbReference type="ARBA" id="ARBA00006566"/>
    </source>
</evidence>
<keyword evidence="6" id="KW-0067">ATP-binding</keyword>
<keyword evidence="2" id="KW-0808">Transferase</keyword>
<gene>
    <name evidence="12" type="ORF">HHI36_010899</name>
</gene>
<dbReference type="PANTHER" id="PTHR10457">
    <property type="entry name" value="MEVALONATE KINASE/GALACTOKINASE"/>
    <property type="match status" value="1"/>
</dbReference>
<dbReference type="Pfam" id="PF10509">
    <property type="entry name" value="GalKase_gal_bdg"/>
    <property type="match status" value="1"/>
</dbReference>
<dbReference type="NCBIfam" id="TIGR00131">
    <property type="entry name" value="gal_kin"/>
    <property type="match status" value="1"/>
</dbReference>
<dbReference type="SUPFAM" id="SSF55060">
    <property type="entry name" value="GHMP Kinase, C-terminal domain"/>
    <property type="match status" value="1"/>
</dbReference>
<dbReference type="FunFam" id="3.30.230.10:FF:000040">
    <property type="entry name" value="Galactokinase 1"/>
    <property type="match status" value="1"/>
</dbReference>
<dbReference type="Pfam" id="PF08544">
    <property type="entry name" value="GHMP_kinases_C"/>
    <property type="match status" value="1"/>
</dbReference>
<keyword evidence="5" id="KW-0418">Kinase</keyword>
<dbReference type="GO" id="GO:0004335">
    <property type="term" value="F:galactokinase activity"/>
    <property type="evidence" value="ECO:0007669"/>
    <property type="project" value="UniProtKB-ARBA"/>
</dbReference>
<dbReference type="InterPro" id="IPR013750">
    <property type="entry name" value="GHMP_kinase_C_dom"/>
</dbReference>
<organism evidence="12 13">
    <name type="scientific">Cryptolaemus montrouzieri</name>
    <dbReference type="NCBI Taxonomy" id="559131"/>
    <lineage>
        <taxon>Eukaryota</taxon>
        <taxon>Metazoa</taxon>
        <taxon>Ecdysozoa</taxon>
        <taxon>Arthropoda</taxon>
        <taxon>Hexapoda</taxon>
        <taxon>Insecta</taxon>
        <taxon>Pterygota</taxon>
        <taxon>Neoptera</taxon>
        <taxon>Endopterygota</taxon>
        <taxon>Coleoptera</taxon>
        <taxon>Polyphaga</taxon>
        <taxon>Cucujiformia</taxon>
        <taxon>Coccinelloidea</taxon>
        <taxon>Coccinellidae</taxon>
        <taxon>Scymninae</taxon>
        <taxon>Scymnini</taxon>
        <taxon>Cryptolaemus</taxon>
    </lineage>
</organism>
<evidence type="ECO:0000256" key="2">
    <source>
        <dbReference type="ARBA" id="ARBA00022679"/>
    </source>
</evidence>
<evidence type="ECO:0000313" key="12">
    <source>
        <dbReference type="EMBL" id="KAL3266738.1"/>
    </source>
</evidence>
<evidence type="ECO:0000259" key="9">
    <source>
        <dbReference type="Pfam" id="PF00288"/>
    </source>
</evidence>
<feature type="domain" description="GHMP kinase N-terminal" evidence="9">
    <location>
        <begin position="106"/>
        <end position="192"/>
    </location>
</feature>
<dbReference type="Proteomes" id="UP001516400">
    <property type="component" value="Unassembled WGS sequence"/>
</dbReference>
<dbReference type="Gene3D" id="3.30.70.890">
    <property type="entry name" value="GHMP kinase, C-terminal domain"/>
    <property type="match status" value="1"/>
</dbReference>
<name>A0ABD2MK57_9CUCU</name>
<proteinExistence type="inferred from homology"/>
<evidence type="ECO:0000256" key="5">
    <source>
        <dbReference type="ARBA" id="ARBA00022777"/>
    </source>
</evidence>
<protein>
    <recommendedName>
        <fullName evidence="14">Galactokinase</fullName>
    </recommendedName>
</protein>